<protein>
    <submittedName>
        <fullName evidence="1">Uncharacterized protein</fullName>
    </submittedName>
</protein>
<sequence>MKTSSIRLKKSVLNLLLKLSGGWRPRKQNVQTISGGSSAILWQYKVEGLYVVCSIDIVKEMKYIQVLKIWDILPLEDIPKLTNRFIQMVSSIFAMRHVLRVIWKFLKAGHPIWIFPPPRFKDPSNTDAESDLVGDTCDGRRYVENSQVSESLLLMKFYSLSSGVVNHFLSDRAGRELDLPFKVTDQEKEIILLTMKLFQKEQCFQLADQGCLGSKNSTVEQSSSATLLFLTYSTLLFFKFKRRINHLNFACGGSDSTEKSLIDTADFDEEESQFKDIKIFLPNLTLL</sequence>
<dbReference type="Proteomes" id="UP000290289">
    <property type="component" value="Chromosome 16"/>
</dbReference>
<reference evidence="1 2" key="1">
    <citation type="submission" date="2018-10" db="EMBL/GenBank/DDBJ databases">
        <title>A high-quality apple genome assembly.</title>
        <authorList>
            <person name="Hu J."/>
        </authorList>
    </citation>
    <scope>NUCLEOTIDE SEQUENCE [LARGE SCALE GENOMIC DNA]</scope>
    <source>
        <strain evidence="2">cv. HFTH1</strain>
        <tissue evidence="1">Young leaf</tissue>
    </source>
</reference>
<gene>
    <name evidence="1" type="ORF">DVH24_007680</name>
</gene>
<dbReference type="EMBL" id="RDQH01000342">
    <property type="protein sequence ID" value="RXH70424.1"/>
    <property type="molecule type" value="Genomic_DNA"/>
</dbReference>
<keyword evidence="2" id="KW-1185">Reference proteome</keyword>
<dbReference type="AlphaFoldDB" id="A0A498HJC4"/>
<organism evidence="1 2">
    <name type="scientific">Malus domestica</name>
    <name type="common">Apple</name>
    <name type="synonym">Pyrus malus</name>
    <dbReference type="NCBI Taxonomy" id="3750"/>
    <lineage>
        <taxon>Eukaryota</taxon>
        <taxon>Viridiplantae</taxon>
        <taxon>Streptophyta</taxon>
        <taxon>Embryophyta</taxon>
        <taxon>Tracheophyta</taxon>
        <taxon>Spermatophyta</taxon>
        <taxon>Magnoliopsida</taxon>
        <taxon>eudicotyledons</taxon>
        <taxon>Gunneridae</taxon>
        <taxon>Pentapetalae</taxon>
        <taxon>rosids</taxon>
        <taxon>fabids</taxon>
        <taxon>Rosales</taxon>
        <taxon>Rosaceae</taxon>
        <taxon>Amygdaloideae</taxon>
        <taxon>Maleae</taxon>
        <taxon>Malus</taxon>
    </lineage>
</organism>
<accession>A0A498HJC4</accession>
<dbReference type="PANTHER" id="PTHR21529:SF4">
    <property type="entry name" value="TPR AND ANKYRIN REPEAT-CONTAINING PROTEIN 1"/>
    <property type="match status" value="1"/>
</dbReference>
<name>A0A498HJC4_MALDO</name>
<dbReference type="InterPro" id="IPR039904">
    <property type="entry name" value="TRANK1"/>
</dbReference>
<proteinExistence type="predicted"/>
<comment type="caution">
    <text evidence="1">The sequence shown here is derived from an EMBL/GenBank/DDBJ whole genome shotgun (WGS) entry which is preliminary data.</text>
</comment>
<evidence type="ECO:0000313" key="2">
    <source>
        <dbReference type="Proteomes" id="UP000290289"/>
    </source>
</evidence>
<evidence type="ECO:0000313" key="1">
    <source>
        <dbReference type="EMBL" id="RXH70424.1"/>
    </source>
</evidence>
<dbReference type="PANTHER" id="PTHR21529">
    <property type="entry name" value="MAMMARY TURMOR VIRUS RECEPTOR HOMOLOG 1, 2 MTVR1, 2"/>
    <property type="match status" value="1"/>
</dbReference>